<comment type="caution">
    <text evidence="2">The sequence shown here is derived from an EMBL/GenBank/DDBJ whole genome shotgun (WGS) entry which is preliminary data.</text>
</comment>
<dbReference type="AlphaFoldDB" id="A0A6C2CKR3"/>
<organism evidence="2 3">
    <name type="scientific">Zoogloea oleivorans</name>
    <dbReference type="NCBI Taxonomy" id="1552750"/>
    <lineage>
        <taxon>Bacteria</taxon>
        <taxon>Pseudomonadati</taxon>
        <taxon>Pseudomonadota</taxon>
        <taxon>Betaproteobacteria</taxon>
        <taxon>Rhodocyclales</taxon>
        <taxon>Zoogloeaceae</taxon>
        <taxon>Zoogloea</taxon>
    </lineage>
</organism>
<sequence>MINAEGNRLSLSGPLTIATVAGVVEEGRAQVVEADRVVDLSAVTHVDSAALALLLSWVRAARAAGRQLSIDHAPPALVSLASLYDVDAILPLAP</sequence>
<dbReference type="InterPro" id="IPR036513">
    <property type="entry name" value="STAS_dom_sf"/>
</dbReference>
<gene>
    <name evidence="2" type="ORF">ETQ85_17565</name>
</gene>
<feature type="domain" description="STAS" evidence="1">
    <location>
        <begin position="9"/>
        <end position="94"/>
    </location>
</feature>
<evidence type="ECO:0000313" key="3">
    <source>
        <dbReference type="Proteomes" id="UP000389128"/>
    </source>
</evidence>
<dbReference type="PROSITE" id="PS50801">
    <property type="entry name" value="STAS"/>
    <property type="match status" value="1"/>
</dbReference>
<keyword evidence="3" id="KW-1185">Reference proteome</keyword>
<name>A0A6C2CKR3_9RHOO</name>
<dbReference type="CDD" id="cd07043">
    <property type="entry name" value="STAS_anti-anti-sigma_factors"/>
    <property type="match status" value="1"/>
</dbReference>
<dbReference type="Gene3D" id="3.30.750.24">
    <property type="entry name" value="STAS domain"/>
    <property type="match status" value="1"/>
</dbReference>
<dbReference type="Proteomes" id="UP000389128">
    <property type="component" value="Unassembled WGS sequence"/>
</dbReference>
<accession>A0A6C2CKR3</accession>
<dbReference type="PANTHER" id="PTHR35849:SF1">
    <property type="entry name" value="INTERMEMBRANE PHOSPHOLIPID TRANSPORT SYSTEM BINDING PROTEIN MLAB"/>
    <property type="match status" value="1"/>
</dbReference>
<proteinExistence type="predicted"/>
<dbReference type="InterPro" id="IPR058548">
    <property type="entry name" value="MlaB-like_STAS"/>
</dbReference>
<evidence type="ECO:0000259" key="1">
    <source>
        <dbReference type="PROSITE" id="PS50801"/>
    </source>
</evidence>
<dbReference type="PANTHER" id="PTHR35849">
    <property type="entry name" value="BLR2341 PROTEIN"/>
    <property type="match status" value="1"/>
</dbReference>
<dbReference type="RefSeq" id="WP_148580391.1">
    <property type="nucleotide sequence ID" value="NZ_SDKK01000017.1"/>
</dbReference>
<dbReference type="Pfam" id="PF13466">
    <property type="entry name" value="STAS_2"/>
    <property type="match status" value="1"/>
</dbReference>
<dbReference type="OrthoDB" id="9182123at2"/>
<reference evidence="2 3" key="1">
    <citation type="submission" date="2019-01" db="EMBL/GenBank/DDBJ databases">
        <title>Zoogloea oleivorans genome sequencing and assembly.</title>
        <authorList>
            <person name="Tancsics A."/>
            <person name="Farkas M."/>
            <person name="Kriszt B."/>
            <person name="Maroti G."/>
            <person name="Horvath B."/>
        </authorList>
    </citation>
    <scope>NUCLEOTIDE SEQUENCE [LARGE SCALE GENOMIC DNA]</scope>
    <source>
        <strain evidence="2 3">Buc</strain>
    </source>
</reference>
<evidence type="ECO:0000313" key="2">
    <source>
        <dbReference type="EMBL" id="TYC54697.1"/>
    </source>
</evidence>
<dbReference type="EMBL" id="SDKK01000017">
    <property type="protein sequence ID" value="TYC54697.1"/>
    <property type="molecule type" value="Genomic_DNA"/>
</dbReference>
<dbReference type="SUPFAM" id="SSF52091">
    <property type="entry name" value="SpoIIaa-like"/>
    <property type="match status" value="1"/>
</dbReference>
<protein>
    <submittedName>
        <fullName evidence="2">STAS domain-containing protein</fullName>
    </submittedName>
</protein>
<dbReference type="InterPro" id="IPR002645">
    <property type="entry name" value="STAS_dom"/>
</dbReference>
<dbReference type="InterPro" id="IPR052746">
    <property type="entry name" value="MlaB_ABC_Transporter"/>
</dbReference>